<dbReference type="OrthoDB" id="8447462at2"/>
<dbReference type="KEGG" id="rva:Rvan_1689"/>
<gene>
    <name evidence="3" type="ordered locus">Rvan_1689</name>
</gene>
<feature type="compositionally biased region" description="Pro residues" evidence="1">
    <location>
        <begin position="67"/>
        <end position="77"/>
    </location>
</feature>
<dbReference type="HOGENOM" id="CLU_1650816_0_0_5"/>
<feature type="compositionally biased region" description="Basic and acidic residues" evidence="1">
    <location>
        <begin position="93"/>
        <end position="108"/>
    </location>
</feature>
<name>E3HYW3_RHOVT</name>
<dbReference type="Proteomes" id="UP000001399">
    <property type="component" value="Chromosome"/>
</dbReference>
<feature type="region of interest" description="Disordered" evidence="1">
    <location>
        <begin position="67"/>
        <end position="108"/>
    </location>
</feature>
<organism evidence="3 4">
    <name type="scientific">Rhodomicrobium vannielii (strain ATCC 17100 / DSM 162 / LMG 4299 / NCIMB 10020 / ATH 3.1.1)</name>
    <dbReference type="NCBI Taxonomy" id="648757"/>
    <lineage>
        <taxon>Bacteria</taxon>
        <taxon>Pseudomonadati</taxon>
        <taxon>Pseudomonadota</taxon>
        <taxon>Alphaproteobacteria</taxon>
        <taxon>Hyphomicrobiales</taxon>
        <taxon>Hyphomicrobiaceae</taxon>
        <taxon>Rhodomicrobium</taxon>
    </lineage>
</organism>
<evidence type="ECO:0000313" key="3">
    <source>
        <dbReference type="EMBL" id="ADP70938.1"/>
    </source>
</evidence>
<protein>
    <recommendedName>
        <fullName evidence="5">Lipoprotein</fullName>
    </recommendedName>
</protein>
<feature type="signal peptide" evidence="2">
    <location>
        <begin position="1"/>
        <end position="22"/>
    </location>
</feature>
<feature type="region of interest" description="Disordered" evidence="1">
    <location>
        <begin position="141"/>
        <end position="160"/>
    </location>
</feature>
<evidence type="ECO:0000256" key="1">
    <source>
        <dbReference type="SAM" id="MobiDB-lite"/>
    </source>
</evidence>
<keyword evidence="4" id="KW-1185">Reference proteome</keyword>
<evidence type="ECO:0008006" key="5">
    <source>
        <dbReference type="Google" id="ProtNLM"/>
    </source>
</evidence>
<dbReference type="RefSeq" id="WP_013419334.1">
    <property type="nucleotide sequence ID" value="NC_014664.1"/>
</dbReference>
<proteinExistence type="predicted"/>
<keyword evidence="2" id="KW-0732">Signal</keyword>
<dbReference type="STRING" id="648757.Rvan_1689"/>
<sequence>MFASRKSVIGVSAAFALAVVLAGCDGGPDLEINAPLLDAAGVNVKETLMGKPAPEPNLQERAPLVMPPAHAPLPVPGEGPQLASAQAWPSDPEEAKKQAKKDAEVKRKEYCRNGEWTDDKGNIDRFNKNVNQDTRCRPDWVSRAIGTTKDEDENKGKKVH</sequence>
<accession>E3HYW3</accession>
<reference evidence="4" key="1">
    <citation type="journal article" date="2011" name="J. Bacteriol.">
        <title>Genome sequences of eight morphologically diverse alphaproteobacteria.</title>
        <authorList>
            <consortium name="US DOE Joint Genome Institute"/>
            <person name="Brown P.J."/>
            <person name="Kysela D.T."/>
            <person name="Buechlein A."/>
            <person name="Hemmerich C."/>
            <person name="Brun Y.V."/>
        </authorList>
    </citation>
    <scope>NUCLEOTIDE SEQUENCE [LARGE SCALE GENOMIC DNA]</scope>
    <source>
        <strain evidence="4">ATCC 17100 / ATH 3.1.1 / DSM 162 / LMG 4299</strain>
    </source>
</reference>
<dbReference type="PROSITE" id="PS51257">
    <property type="entry name" value="PROKAR_LIPOPROTEIN"/>
    <property type="match status" value="1"/>
</dbReference>
<feature type="compositionally biased region" description="Basic and acidic residues" evidence="1">
    <location>
        <begin position="148"/>
        <end position="160"/>
    </location>
</feature>
<dbReference type="AlphaFoldDB" id="E3HYW3"/>
<evidence type="ECO:0000313" key="4">
    <source>
        <dbReference type="Proteomes" id="UP000001399"/>
    </source>
</evidence>
<dbReference type="EMBL" id="CP002292">
    <property type="protein sequence ID" value="ADP70938.1"/>
    <property type="molecule type" value="Genomic_DNA"/>
</dbReference>
<feature type="chain" id="PRO_5003170947" description="Lipoprotein" evidence="2">
    <location>
        <begin position="23"/>
        <end position="160"/>
    </location>
</feature>
<evidence type="ECO:0000256" key="2">
    <source>
        <dbReference type="SAM" id="SignalP"/>
    </source>
</evidence>